<evidence type="ECO:0000313" key="11">
    <source>
        <dbReference type="Proteomes" id="UP000186698"/>
    </source>
</evidence>
<dbReference type="EC" id="2.4.2.31" evidence="10"/>
<evidence type="ECO:0000256" key="8">
    <source>
        <dbReference type="ARBA" id="ARBA00023157"/>
    </source>
</evidence>
<sequence>MGTGSPAISITWALALISTLIHPCEGDRTGMSRRDTFLSMESVLDMAPSSYDDQYMGCTEAMEAEIPTLFKNESFLNKDFADAWDCANKEWEKRKGSTKVPIGFKDEYAISTLVYTNHKPNIYSPFNEAVRQAGKSRDFYLNHFHFKALHYYLTRAFQLLDAVESPTCYSVYRGVNIRFTAEPGESVRFGQFTSSSIDEQVALKFGDDTVFTITTCYGVRIRDLSFYRTEEEVLIPPFEKFKVIDFSTNNNKNKMTLESVQIHSNHNCVFLRAASPGMGSLQIIPMCWLVLLWGLLGSLLIP</sequence>
<dbReference type="STRING" id="8355.A0A1L8HBU4"/>
<dbReference type="PANTHER" id="PTHR10339">
    <property type="entry name" value="ADP-RIBOSYLTRANSFERASE"/>
    <property type="match status" value="1"/>
</dbReference>
<accession>A0A1L8HBU4</accession>
<dbReference type="Gene3D" id="3.90.176.10">
    <property type="entry name" value="Toxin ADP-ribosyltransferase, Chain A, domain 1"/>
    <property type="match status" value="1"/>
</dbReference>
<feature type="signal peptide" evidence="10">
    <location>
        <begin position="1"/>
        <end position="26"/>
    </location>
</feature>
<dbReference type="PaxDb" id="8355-A0A1L8HBU4"/>
<dbReference type="InterPro" id="IPR050999">
    <property type="entry name" value="ADP-ribosyltransferase_ARG"/>
</dbReference>
<evidence type="ECO:0000256" key="4">
    <source>
        <dbReference type="ARBA" id="ARBA00022695"/>
    </source>
</evidence>
<keyword evidence="6 10" id="KW-0521">NADP</keyword>
<dbReference type="AlphaFoldDB" id="A0A1L8HBU4"/>
<dbReference type="GO" id="GO:0016779">
    <property type="term" value="F:nucleotidyltransferase activity"/>
    <property type="evidence" value="ECO:0007669"/>
    <property type="project" value="UniProtKB-KW"/>
</dbReference>
<organism evidence="11 12">
    <name type="scientific">Xenopus laevis</name>
    <name type="common">African clawed frog</name>
    <dbReference type="NCBI Taxonomy" id="8355"/>
    <lineage>
        <taxon>Eukaryota</taxon>
        <taxon>Metazoa</taxon>
        <taxon>Chordata</taxon>
        <taxon>Craniata</taxon>
        <taxon>Vertebrata</taxon>
        <taxon>Euteleostomi</taxon>
        <taxon>Amphibia</taxon>
        <taxon>Batrachia</taxon>
        <taxon>Anura</taxon>
        <taxon>Pipoidea</taxon>
        <taxon>Pipidae</taxon>
        <taxon>Xenopodinae</taxon>
        <taxon>Xenopus</taxon>
        <taxon>Xenopus</taxon>
    </lineage>
</organism>
<dbReference type="GO" id="GO:0003950">
    <property type="term" value="F:NAD+ poly-ADP-ribosyltransferase activity"/>
    <property type="evidence" value="ECO:0000318"/>
    <property type="project" value="GO_Central"/>
</dbReference>
<keyword evidence="2 10" id="KW-0328">Glycosyltransferase</keyword>
<gene>
    <name evidence="12" type="primary">LOC100036895</name>
</gene>
<comment type="similarity">
    <text evidence="1 10">Belongs to the Arg-specific ADP-ribosyltransferase family.</text>
</comment>
<dbReference type="OMA" id="FETFQVV"/>
<dbReference type="Proteomes" id="UP000186698">
    <property type="component" value="Chromosome 2S"/>
</dbReference>
<dbReference type="PRINTS" id="PR00970">
    <property type="entry name" value="RIBTRNSFRASE"/>
</dbReference>
<evidence type="ECO:0000256" key="7">
    <source>
        <dbReference type="ARBA" id="ARBA00023027"/>
    </source>
</evidence>
<dbReference type="GO" id="GO:0106274">
    <property type="term" value="F:NAD+-protein-arginine ADP-ribosyltransferase activity"/>
    <property type="evidence" value="ECO:0007669"/>
    <property type="project" value="UniProtKB-EC"/>
</dbReference>
<dbReference type="FunFam" id="3.90.176.10:FF:000001">
    <property type="entry name" value="NAD(P)(+)--arginine ADP-ribosyltransferase"/>
    <property type="match status" value="1"/>
</dbReference>
<dbReference type="GeneID" id="100036895"/>
<evidence type="ECO:0000256" key="5">
    <source>
        <dbReference type="ARBA" id="ARBA00022729"/>
    </source>
</evidence>
<dbReference type="RefSeq" id="XP_041438842.1">
    <property type="nucleotide sequence ID" value="XM_041582908.1"/>
</dbReference>
<reference evidence="11" key="1">
    <citation type="submission" date="2024-06" db="UniProtKB">
        <authorList>
            <consortium name="RefSeq"/>
        </authorList>
    </citation>
    <scope>NUCLEOTIDE SEQUENCE [LARGE SCALE GENOMIC DNA]</scope>
    <source>
        <strain evidence="11">J_2021</strain>
    </source>
</reference>
<reference evidence="12" key="2">
    <citation type="submission" date="2025-08" db="UniProtKB">
        <authorList>
            <consortium name="RefSeq"/>
        </authorList>
    </citation>
    <scope>IDENTIFICATION</scope>
    <source>
        <strain evidence="12">J_2021</strain>
        <tissue evidence="12">Erythrocytes</tissue>
    </source>
</reference>
<keyword evidence="3 10" id="KW-0808">Transferase</keyword>
<comment type="catalytic activity">
    <reaction evidence="9 10">
        <text>L-arginyl-[protein] + NAD(+) = N(omega)-(ADP-D-ribosyl)-L-arginyl-[protein] + nicotinamide + H(+)</text>
        <dbReference type="Rhea" id="RHEA:19149"/>
        <dbReference type="Rhea" id="RHEA-COMP:10532"/>
        <dbReference type="Rhea" id="RHEA-COMP:15087"/>
        <dbReference type="ChEBI" id="CHEBI:15378"/>
        <dbReference type="ChEBI" id="CHEBI:17154"/>
        <dbReference type="ChEBI" id="CHEBI:29965"/>
        <dbReference type="ChEBI" id="CHEBI:57540"/>
        <dbReference type="ChEBI" id="CHEBI:142554"/>
        <dbReference type="EC" id="2.4.2.31"/>
    </reaction>
</comment>
<dbReference type="PANTHER" id="PTHR10339:SF19">
    <property type="entry name" value="GPI-LINKED NAD(P)(+)--ARGININE ADP-RIBOSYLTRANSFERASE 1"/>
    <property type="match status" value="1"/>
</dbReference>
<feature type="chain" id="PRO_5035351939" description="NAD(P)(+)--arginine ADP-ribosyltransferase" evidence="10">
    <location>
        <begin position="27"/>
        <end position="302"/>
    </location>
</feature>
<name>A0A1L8HBU4_XENLA</name>
<evidence type="ECO:0000256" key="3">
    <source>
        <dbReference type="ARBA" id="ARBA00022679"/>
    </source>
</evidence>
<protein>
    <recommendedName>
        <fullName evidence="10">NAD(P)(+)--arginine ADP-ribosyltransferase</fullName>
        <ecNumber evidence="10">2.4.2.31</ecNumber>
    </recommendedName>
    <alternativeName>
        <fullName evidence="10">Mono(ADP-ribosyl)transferase</fullName>
    </alternativeName>
</protein>
<evidence type="ECO:0000256" key="1">
    <source>
        <dbReference type="ARBA" id="ARBA00009558"/>
    </source>
</evidence>
<dbReference type="SUPFAM" id="SSF56399">
    <property type="entry name" value="ADP-ribosylation"/>
    <property type="match status" value="1"/>
</dbReference>
<evidence type="ECO:0000256" key="9">
    <source>
        <dbReference type="ARBA" id="ARBA00047597"/>
    </source>
</evidence>
<keyword evidence="5 10" id="KW-0732">Signal</keyword>
<evidence type="ECO:0000256" key="10">
    <source>
        <dbReference type="RuleBase" id="RU361228"/>
    </source>
</evidence>
<dbReference type="Pfam" id="PF01129">
    <property type="entry name" value="ART"/>
    <property type="match status" value="1"/>
</dbReference>
<dbReference type="PROSITE" id="PS01291">
    <property type="entry name" value="ART"/>
    <property type="match status" value="1"/>
</dbReference>
<proteinExistence type="inferred from homology"/>
<evidence type="ECO:0000256" key="2">
    <source>
        <dbReference type="ARBA" id="ARBA00022676"/>
    </source>
</evidence>
<evidence type="ECO:0000256" key="6">
    <source>
        <dbReference type="ARBA" id="ARBA00022857"/>
    </source>
</evidence>
<dbReference type="InterPro" id="IPR000768">
    <property type="entry name" value="ART"/>
</dbReference>
<keyword evidence="4" id="KW-0548">Nucleotidyltransferase</keyword>
<keyword evidence="11" id="KW-1185">Reference proteome</keyword>
<keyword evidence="7 10" id="KW-0520">NAD</keyword>
<evidence type="ECO:0000313" key="12">
    <source>
        <dbReference type="RefSeq" id="XP_041438842.1"/>
    </source>
</evidence>
<keyword evidence="8" id="KW-1015">Disulfide bond</keyword>
<dbReference type="PROSITE" id="PS51996">
    <property type="entry name" value="TR_MART"/>
    <property type="match status" value="1"/>
</dbReference>